<dbReference type="InterPro" id="IPR036412">
    <property type="entry name" value="HAD-like_sf"/>
</dbReference>
<evidence type="ECO:0000256" key="4">
    <source>
        <dbReference type="PIRSR" id="PIRSR000915-3"/>
    </source>
</evidence>
<dbReference type="Gene3D" id="3.40.50.1000">
    <property type="entry name" value="HAD superfamily/HAD-like"/>
    <property type="match status" value="2"/>
</dbReference>
<dbReference type="Pfam" id="PF13242">
    <property type="entry name" value="Hydrolase_like"/>
    <property type="match status" value="1"/>
</dbReference>
<evidence type="ECO:0000313" key="5">
    <source>
        <dbReference type="EMBL" id="CUS03004.2"/>
    </source>
</evidence>
<accession>A0A160T0K5</accession>
<dbReference type="PANTHER" id="PTHR19288:SF95">
    <property type="entry name" value="D-GLYCEROL 3-PHOSPHATE PHOSPHATASE"/>
    <property type="match status" value="1"/>
</dbReference>
<keyword evidence="6" id="KW-1185">Reference proteome</keyword>
<feature type="active site" description="Proton donor" evidence="2">
    <location>
        <position position="37"/>
    </location>
</feature>
<sequence>MPHRRKSAIMNSVIGLRGRPKTKLMDKPINNLILDMDGVLWRGDTPLPGLVDFFATLRAAGIGFVLATNNATKTAAMYTARLAGFGVDVPPAQILTSAEATAGYLAERFTTDQPVYVVGAQGLREAIAAQGFRFLTPAEVRAGSAAACVVVGLSPQLTYEELAMAAILVHNGTPFIGTNPDATFPSEIGPLPGAGAIQAVIITATGVQPTLIGKPGPIIFREAVKRLGGDPAGVAMVGDRLSTDIAGAQAAGLRSILVETGISTRAEAETGPIRPDYIFADITALAAFLTGETTIVH</sequence>
<dbReference type="AlphaFoldDB" id="A0A160T0K5"/>
<dbReference type="PANTHER" id="PTHR19288">
    <property type="entry name" value="4-NITROPHENYLPHOSPHATASE-RELATED"/>
    <property type="match status" value="1"/>
</dbReference>
<evidence type="ECO:0000256" key="1">
    <source>
        <dbReference type="PIRNR" id="PIRNR000915"/>
    </source>
</evidence>
<gene>
    <name evidence="5" type="ORF">CFX0092_A1126</name>
</gene>
<name>A0A160T0K5_9CHLR</name>
<dbReference type="GO" id="GO:0005737">
    <property type="term" value="C:cytoplasm"/>
    <property type="evidence" value="ECO:0007669"/>
    <property type="project" value="TreeGrafter"/>
</dbReference>
<proteinExistence type="inferred from homology"/>
<feature type="binding site" evidence="3">
    <location>
        <position position="214"/>
    </location>
    <ligand>
        <name>substrate</name>
    </ligand>
</feature>
<evidence type="ECO:0000256" key="3">
    <source>
        <dbReference type="PIRSR" id="PIRSR000915-2"/>
    </source>
</evidence>
<organism evidence="5 6">
    <name type="scientific">Candidatus Promineifilum breve</name>
    <dbReference type="NCBI Taxonomy" id="1806508"/>
    <lineage>
        <taxon>Bacteria</taxon>
        <taxon>Bacillati</taxon>
        <taxon>Chloroflexota</taxon>
        <taxon>Ardenticatenia</taxon>
        <taxon>Candidatus Promineifilales</taxon>
        <taxon>Candidatus Promineifilaceae</taxon>
        <taxon>Candidatus Promineifilum</taxon>
    </lineage>
</organism>
<evidence type="ECO:0000313" key="6">
    <source>
        <dbReference type="Proteomes" id="UP000215027"/>
    </source>
</evidence>
<dbReference type="InterPro" id="IPR023214">
    <property type="entry name" value="HAD_sf"/>
</dbReference>
<keyword evidence="4" id="KW-0460">Magnesium</keyword>
<dbReference type="GO" id="GO:0046872">
    <property type="term" value="F:metal ion binding"/>
    <property type="evidence" value="ECO:0007669"/>
    <property type="project" value="UniProtKB-KW"/>
</dbReference>
<comment type="cofactor">
    <cofactor evidence="4">
        <name>Mg(2+)</name>
        <dbReference type="ChEBI" id="CHEBI:18420"/>
    </cofactor>
    <text evidence="4">Divalent metal ions. Mg(2+) is the most effective.</text>
</comment>
<dbReference type="KEGG" id="pbf:CFX0092_A1126"/>
<evidence type="ECO:0000256" key="2">
    <source>
        <dbReference type="PIRSR" id="PIRSR000915-1"/>
    </source>
</evidence>
<feature type="binding site" evidence="4">
    <location>
        <position position="35"/>
    </location>
    <ligand>
        <name>Mg(2+)</name>
        <dbReference type="ChEBI" id="CHEBI:18420"/>
    </ligand>
</feature>
<comment type="similarity">
    <text evidence="1">Belongs to the HAD-like hydrolase superfamily.</text>
</comment>
<dbReference type="NCBIfam" id="TIGR01460">
    <property type="entry name" value="HAD-SF-IIA"/>
    <property type="match status" value="1"/>
</dbReference>
<dbReference type="EMBL" id="LN890655">
    <property type="protein sequence ID" value="CUS03004.2"/>
    <property type="molecule type" value="Genomic_DNA"/>
</dbReference>
<protein>
    <submittedName>
        <fullName evidence="5">HAD-superfamily hydrolase, subfamily IIA</fullName>
    </submittedName>
</protein>
<dbReference type="Pfam" id="PF13344">
    <property type="entry name" value="Hydrolase_6"/>
    <property type="match status" value="1"/>
</dbReference>
<feature type="binding site" evidence="4">
    <location>
        <position position="239"/>
    </location>
    <ligand>
        <name>Mg(2+)</name>
        <dbReference type="ChEBI" id="CHEBI:18420"/>
    </ligand>
</feature>
<keyword evidence="4" id="KW-0479">Metal-binding</keyword>
<dbReference type="SUPFAM" id="SSF56784">
    <property type="entry name" value="HAD-like"/>
    <property type="match status" value="1"/>
</dbReference>
<dbReference type="InterPro" id="IPR006357">
    <property type="entry name" value="HAD-SF_hydro_IIA"/>
</dbReference>
<keyword evidence="5" id="KW-0378">Hydrolase</keyword>
<feature type="active site" description="Nucleophile" evidence="2">
    <location>
        <position position="35"/>
    </location>
</feature>
<reference evidence="5" key="1">
    <citation type="submission" date="2016-01" db="EMBL/GenBank/DDBJ databases">
        <authorList>
            <person name="Mcilroy J.S."/>
            <person name="Karst M S."/>
            <person name="Albertsen M."/>
        </authorList>
    </citation>
    <scope>NUCLEOTIDE SEQUENCE</scope>
    <source>
        <strain evidence="5">Cfx-K</strain>
    </source>
</reference>
<dbReference type="PIRSF" id="PIRSF000915">
    <property type="entry name" value="PGP-type_phosphatase"/>
    <property type="match status" value="1"/>
</dbReference>
<dbReference type="Proteomes" id="UP000215027">
    <property type="component" value="Chromosome I"/>
</dbReference>
<feature type="binding site" evidence="4">
    <location>
        <position position="37"/>
    </location>
    <ligand>
        <name>Mg(2+)</name>
        <dbReference type="ChEBI" id="CHEBI:18420"/>
    </ligand>
</feature>
<dbReference type="GO" id="GO:0016791">
    <property type="term" value="F:phosphatase activity"/>
    <property type="evidence" value="ECO:0007669"/>
    <property type="project" value="TreeGrafter"/>
</dbReference>